<reference evidence="1 2" key="1">
    <citation type="submission" date="2012-11" db="EMBL/GenBank/DDBJ databases">
        <authorList>
            <person name="Linke B."/>
        </authorList>
    </citation>
    <scope>NUCLEOTIDE SEQUENCE [LARGE SCALE GENOMIC DNA]</scope>
    <source>
        <strain evidence="2">CFBP 1232</strain>
    </source>
</reference>
<evidence type="ECO:0000313" key="1">
    <source>
        <dbReference type="EMBL" id="CCO93764.1"/>
    </source>
</evidence>
<dbReference type="Proteomes" id="UP000013111">
    <property type="component" value="Unassembled WGS sequence"/>
</dbReference>
<dbReference type="GO" id="GO:0004687">
    <property type="term" value="F:myosin light chain kinase activity"/>
    <property type="evidence" value="ECO:0007669"/>
    <property type="project" value="UniProtKB-EC"/>
</dbReference>
<accession>A0A830ZVU0</accession>
<reference evidence="1 2" key="2">
    <citation type="submission" date="2013-04" db="EMBL/GenBank/DDBJ databases">
        <title>Comparative genomics of 12 strains of Erwinia amylovora identifies a pan-genome with a large conserved core and provides insights into host specificity.</title>
        <authorList>
            <person name="Mann R.A."/>
            <person name="Smits T.H.M."/>
            <person name="Buehlmann A."/>
            <person name="Blom J."/>
            <person name="Goesmann A."/>
            <person name="Frey J.E."/>
            <person name="Plummer K.M."/>
            <person name="Beer S.V."/>
            <person name="Luck J."/>
            <person name="Duffy B."/>
            <person name="Rodoni B."/>
        </authorList>
    </citation>
    <scope>NUCLEOTIDE SEQUENCE [LARGE SCALE GENOMIC DNA]</scope>
    <source>
        <strain evidence="2">CFBP 1232</strain>
    </source>
</reference>
<dbReference type="InterPro" id="IPR047774">
    <property type="entry name" value="SrfA-like"/>
</dbReference>
<dbReference type="AlphaFoldDB" id="A0A830ZVU0"/>
<evidence type="ECO:0000313" key="2">
    <source>
        <dbReference type="Proteomes" id="UP000013111"/>
    </source>
</evidence>
<proteinExistence type="predicted"/>
<protein>
    <submittedName>
        <fullName evidence="1">Myosin light chain kinase, smooth muscle</fullName>
        <ecNumber evidence="1">2.7.11.18</ecNumber>
    </submittedName>
</protein>
<dbReference type="EC" id="2.7.11.18" evidence="1"/>
<keyword evidence="1" id="KW-0808">Transferase</keyword>
<comment type="caution">
    <text evidence="1">The sequence shown here is derived from an EMBL/GenBank/DDBJ whole genome shotgun (WGS) entry which is preliminary data.</text>
</comment>
<dbReference type="NCBIfam" id="NF040486">
    <property type="entry name" value="SrfA_fam"/>
    <property type="match status" value="1"/>
</dbReference>
<sequence>MPACGIAARYLPHNQRDASRAATNKPGRWKRAKRRASFLFRLNVVAYRSPLLNASSPSKPKIPHKFIACLRIWFKSNGTRLCCYYPPVKSNPEYKAFCVAKIFLRSGSLDALLALGESGQPVYLSALQLRETLRLRKQSPVADCLAIPQLNDAGNRLDWYSPLAGKVTTWASASNSARSAALNQLLACQSIFAEISERALRSEKPGQKLFGALLNKALQFPDQNFVYLVDGKPVITFWGFISLDKKSRQNAFDCLTLDDVEPQLALSRLAPVTAASVALSRLAPVTAASVAVAQPAPLPAQQPDPVIPSLTAQDAQDIASEPEATDEPASDAVPVVPLVAVKPPVRAWLRYGWLLPAAALLVTFGVQLKGCSDSPIATAPPTTATSPAVEPASPPVRSAPAVLSALPLTAATVAPAPQPAPAPEPAAAAVPVADVRPAEKDDLVMPQNAVKIGSVKFLNGNWRVRVQVKNPLTGTPPMLKYQLQNGKGSARITQGDGVSCRVEVFAGLMKSGNLVINSRSKARCSDGSRYQMPELVCKQGLTGAAECSGRYNDDTVLPMTMKRESK</sequence>
<gene>
    <name evidence="1" type="ORF">BN437_1834</name>
</gene>
<keyword evidence="1" id="KW-0418">Kinase</keyword>
<dbReference type="EMBL" id="CAPB01000016">
    <property type="protein sequence ID" value="CCO93764.1"/>
    <property type="molecule type" value="Genomic_DNA"/>
</dbReference>
<name>A0A830ZVU0_ERWAM</name>
<organism evidence="1 2">
    <name type="scientific">Erwinia amylovora NBRC 12687 = CFBP 1232</name>
    <dbReference type="NCBI Taxonomy" id="1219359"/>
    <lineage>
        <taxon>Bacteria</taxon>
        <taxon>Pseudomonadati</taxon>
        <taxon>Pseudomonadota</taxon>
        <taxon>Gammaproteobacteria</taxon>
        <taxon>Enterobacterales</taxon>
        <taxon>Erwiniaceae</taxon>
        <taxon>Erwinia</taxon>
    </lineage>
</organism>